<evidence type="ECO:0000256" key="2">
    <source>
        <dbReference type="ARBA" id="ARBA00004123"/>
    </source>
</evidence>
<dbReference type="FunFam" id="1.10.20.10:FF:000014">
    <property type="entry name" value="Histone H2B"/>
    <property type="match status" value="1"/>
</dbReference>
<evidence type="ECO:0000256" key="12">
    <source>
        <dbReference type="SAM" id="MobiDB-lite"/>
    </source>
</evidence>
<keyword evidence="10 11" id="KW-0544">Nucleosome core</keyword>
<dbReference type="InterPro" id="IPR000558">
    <property type="entry name" value="Histone_H2B"/>
</dbReference>
<evidence type="ECO:0000256" key="5">
    <source>
        <dbReference type="ARBA" id="ARBA00022454"/>
    </source>
</evidence>
<evidence type="ECO:0000256" key="10">
    <source>
        <dbReference type="ARBA" id="ARBA00023269"/>
    </source>
</evidence>
<evidence type="ECO:0000313" key="15">
    <source>
        <dbReference type="Proteomes" id="UP000188533"/>
    </source>
</evidence>
<dbReference type="PROSITE" id="PS00357">
    <property type="entry name" value="HISTONE_H2B"/>
    <property type="match status" value="1"/>
</dbReference>
<dbReference type="STRING" id="5353.A0A1Q3ESZ7"/>
<dbReference type="GO" id="GO:0000786">
    <property type="term" value="C:nucleosome"/>
    <property type="evidence" value="ECO:0007669"/>
    <property type="project" value="UniProtKB-KW"/>
</dbReference>
<evidence type="ECO:0000256" key="9">
    <source>
        <dbReference type="ARBA" id="ARBA00023242"/>
    </source>
</evidence>
<evidence type="ECO:0000259" key="13">
    <source>
        <dbReference type="Pfam" id="PF00125"/>
    </source>
</evidence>
<keyword evidence="6" id="KW-1017">Isopeptide bond</keyword>
<dbReference type="Gene3D" id="3.10.129.10">
    <property type="entry name" value="Hotdog Thioesterase"/>
    <property type="match status" value="1"/>
</dbReference>
<dbReference type="Gene3D" id="1.10.20.10">
    <property type="entry name" value="Histone, subunit A"/>
    <property type="match status" value="1"/>
</dbReference>
<dbReference type="PANTHER" id="PTHR28152:SF1">
    <property type="entry name" value="HYDROXYACYL-THIOESTER DEHYDRATASE TYPE 2, MITOCHONDRIAL"/>
    <property type="match status" value="1"/>
</dbReference>
<comment type="caution">
    <text evidence="14">The sequence shown here is derived from an EMBL/GenBank/DDBJ whole genome shotgun (WGS) entry which is preliminary data.</text>
</comment>
<dbReference type="InterPro" id="IPR055333">
    <property type="entry name" value="HISTONE_H2B_site"/>
</dbReference>
<feature type="domain" description="Core Histone H2A/H2B/H3" evidence="13">
    <location>
        <begin position="355"/>
        <end position="431"/>
    </location>
</feature>
<dbReference type="GO" id="GO:0046982">
    <property type="term" value="F:protein heterodimerization activity"/>
    <property type="evidence" value="ECO:0007669"/>
    <property type="project" value="InterPro"/>
</dbReference>
<comment type="subcellular location">
    <subcellularLocation>
        <location evidence="3">Chromosome</location>
    </subcellularLocation>
    <subcellularLocation>
        <location evidence="2 11">Nucleus</location>
    </subcellularLocation>
</comment>
<keyword evidence="8 11" id="KW-0238">DNA-binding</keyword>
<dbReference type="Pfam" id="PF00125">
    <property type="entry name" value="Histone"/>
    <property type="match status" value="1"/>
</dbReference>
<dbReference type="EMBL" id="BDGU01001669">
    <property type="protein sequence ID" value="GAW10302.1"/>
    <property type="molecule type" value="Genomic_DNA"/>
</dbReference>
<evidence type="ECO:0000256" key="6">
    <source>
        <dbReference type="ARBA" id="ARBA00022499"/>
    </source>
</evidence>
<protein>
    <recommendedName>
        <fullName evidence="11">Histone H2B</fullName>
    </recommendedName>
</protein>
<proteinExistence type="inferred from homology"/>
<comment type="subunit">
    <text evidence="11">The nucleosome is a histone octamer containing two molecules each of H2A, H2B, H3 and H4 assembled in one H3-H4 heterotetramer and two H2A-H2B heterodimers. The octamer wraps approximately 147 bp of DNA.</text>
</comment>
<reference evidence="14 15" key="2">
    <citation type="submission" date="2017-02" db="EMBL/GenBank/DDBJ databases">
        <title>A genome survey and senescence transcriptome analysis in Lentinula edodes.</title>
        <authorList>
            <person name="Sakamoto Y."/>
            <person name="Nakade K."/>
            <person name="Sato S."/>
            <person name="Yoshida Y."/>
            <person name="Miyazaki K."/>
            <person name="Natsume S."/>
            <person name="Konno N."/>
        </authorList>
    </citation>
    <scope>NUCLEOTIDE SEQUENCE [LARGE SCALE GENOMIC DNA]</scope>
    <source>
        <strain evidence="14 15">NBRC 111202</strain>
    </source>
</reference>
<dbReference type="PRINTS" id="PR00621">
    <property type="entry name" value="HISTONEH2B"/>
</dbReference>
<dbReference type="InterPro" id="IPR009072">
    <property type="entry name" value="Histone-fold"/>
</dbReference>
<comment type="function">
    <text evidence="1">Core component of nucleosome. Nucleosomes wrap and compact DNA into chromatin, limiting DNA accessibility to the cellular machineries which require DNA as a template. Histones thereby play a central role in transcription regulation, DNA repair, DNA replication and chromosomal stability. DNA accessibility is regulated via a complex set of post-translational modifications of histones, also called histone code, and nucleosome remodeling.</text>
</comment>
<accession>A0A1Q3ESZ7</accession>
<dbReference type="InterPro" id="IPR052741">
    <property type="entry name" value="Mitochondrial_HTD2"/>
</dbReference>
<dbReference type="GO" id="GO:0005634">
    <property type="term" value="C:nucleus"/>
    <property type="evidence" value="ECO:0007669"/>
    <property type="project" value="UniProtKB-SubCell"/>
</dbReference>
<name>A0A1Q3ESZ7_LENED</name>
<evidence type="ECO:0000256" key="1">
    <source>
        <dbReference type="ARBA" id="ARBA00002001"/>
    </source>
</evidence>
<dbReference type="GO" id="GO:0030527">
    <property type="term" value="F:structural constituent of chromatin"/>
    <property type="evidence" value="ECO:0007669"/>
    <property type="project" value="InterPro"/>
</dbReference>
<organism evidence="14 15">
    <name type="scientific">Lentinula edodes</name>
    <name type="common">Shiitake mushroom</name>
    <name type="synonym">Lentinus edodes</name>
    <dbReference type="NCBI Taxonomy" id="5353"/>
    <lineage>
        <taxon>Eukaryota</taxon>
        <taxon>Fungi</taxon>
        <taxon>Dikarya</taxon>
        <taxon>Basidiomycota</taxon>
        <taxon>Agaricomycotina</taxon>
        <taxon>Agaricomycetes</taxon>
        <taxon>Agaricomycetidae</taxon>
        <taxon>Agaricales</taxon>
        <taxon>Marasmiineae</taxon>
        <taxon>Omphalotaceae</taxon>
        <taxon>Lentinula</taxon>
    </lineage>
</organism>
<keyword evidence="9 11" id="KW-0539">Nucleus</keyword>
<dbReference type="Proteomes" id="UP000188533">
    <property type="component" value="Unassembled WGS sequence"/>
</dbReference>
<evidence type="ECO:0000256" key="8">
    <source>
        <dbReference type="ARBA" id="ARBA00023125"/>
    </source>
</evidence>
<evidence type="ECO:0000256" key="7">
    <source>
        <dbReference type="ARBA" id="ARBA00022843"/>
    </source>
</evidence>
<feature type="region of interest" description="Disordered" evidence="12">
    <location>
        <begin position="319"/>
        <end position="362"/>
    </location>
</feature>
<dbReference type="AlphaFoldDB" id="A0A1Q3ESZ7"/>
<dbReference type="InterPro" id="IPR029069">
    <property type="entry name" value="HotDog_dom_sf"/>
</dbReference>
<dbReference type="SUPFAM" id="SSF47113">
    <property type="entry name" value="Histone-fold"/>
    <property type="match status" value="1"/>
</dbReference>
<sequence length="457" mass="50928">MFKFGSSARALSRVPFSHRRRCFAVDSGPQTINQKELDAWIAEPKQFTLSDTLHAERLSDLFITIPSRDGTRSAYHEPRKGQKLPPGFEIAFFHFRTPESQLRTDGTDGEFCPPNPFSRRMWASGKMSWDTNNPLLIGEKTTATWTVDSVQKKGFDAGKPMLFVNKKIDFTMVGKSTPSLVEERMHVYLPDAQVQSRVSREVKNLPSSSDFSFTYVPSLTTLFRFSAIMWNAHHIHLDKDYAIQHEGYPERLVHGPLTSLMLLEAVMHHAPASVIRTFEYRARNPLIVGRANTIHGKYNSDKSIQLWCVDEDGVPVSTASKAPASTAGKAPAKTEGSKAAKKTASKSKPTAGVDGEKKKRKKARKETYSSYIYKVLRQVHPDTGISNKAMAILNSFVNDIFERIATEASKLATYSKKSTISSREIQTSVRLILPGELAKHAISEGTKSVTKFSAGAK</sequence>
<comment type="similarity">
    <text evidence="4 11">Belongs to the histone H2B family.</text>
</comment>
<dbReference type="GO" id="GO:0003677">
    <property type="term" value="F:DNA binding"/>
    <property type="evidence" value="ECO:0007669"/>
    <property type="project" value="UniProtKB-KW"/>
</dbReference>
<evidence type="ECO:0000313" key="14">
    <source>
        <dbReference type="EMBL" id="GAW10302.1"/>
    </source>
</evidence>
<dbReference type="GO" id="GO:0005739">
    <property type="term" value="C:mitochondrion"/>
    <property type="evidence" value="ECO:0007669"/>
    <property type="project" value="TreeGrafter"/>
</dbReference>
<dbReference type="InterPro" id="IPR007125">
    <property type="entry name" value="H2A/H2B/H3"/>
</dbReference>
<dbReference type="CDD" id="cd22910">
    <property type="entry name" value="HFD_H2B"/>
    <property type="match status" value="1"/>
</dbReference>
<evidence type="ECO:0000256" key="4">
    <source>
        <dbReference type="ARBA" id="ARBA00006846"/>
    </source>
</evidence>
<keyword evidence="7" id="KW-0832">Ubl conjugation</keyword>
<reference evidence="14 15" key="1">
    <citation type="submission" date="2016-08" db="EMBL/GenBank/DDBJ databases">
        <authorList>
            <consortium name="Lentinula edodes genome sequencing consortium"/>
            <person name="Sakamoto Y."/>
            <person name="Nakade K."/>
            <person name="Sato S."/>
            <person name="Yoshida Y."/>
            <person name="Miyazaki K."/>
            <person name="Natsume S."/>
            <person name="Konno N."/>
        </authorList>
    </citation>
    <scope>NUCLEOTIDE SEQUENCE [LARGE SCALE GENOMIC DNA]</scope>
    <source>
        <strain evidence="14 15">NBRC 111202</strain>
    </source>
</reference>
<keyword evidence="15" id="KW-1185">Reference proteome</keyword>
<evidence type="ECO:0000256" key="3">
    <source>
        <dbReference type="ARBA" id="ARBA00004286"/>
    </source>
</evidence>
<dbReference type="SUPFAM" id="SSF54637">
    <property type="entry name" value="Thioesterase/thiol ester dehydrase-isomerase"/>
    <property type="match status" value="1"/>
</dbReference>
<dbReference type="SMART" id="SM00427">
    <property type="entry name" value="H2B"/>
    <property type="match status" value="1"/>
</dbReference>
<dbReference type="GO" id="GO:0019171">
    <property type="term" value="F:(3R)-hydroxyacyl-[acyl-carrier-protein] dehydratase activity"/>
    <property type="evidence" value="ECO:0007669"/>
    <property type="project" value="TreeGrafter"/>
</dbReference>
<dbReference type="PANTHER" id="PTHR28152">
    <property type="entry name" value="HYDROXYACYL-THIOESTER DEHYDRATASE TYPE 2, MITOCHONDRIAL"/>
    <property type="match status" value="1"/>
</dbReference>
<gene>
    <name evidence="14" type="ORF">LENED_012555</name>
</gene>
<evidence type="ECO:0000256" key="11">
    <source>
        <dbReference type="RuleBase" id="RU000451"/>
    </source>
</evidence>
<keyword evidence="5 11" id="KW-0158">Chromosome</keyword>